<dbReference type="AlphaFoldDB" id="A0A1Y4T177"/>
<comment type="caution">
    <text evidence="1">The sequence shown here is derived from an EMBL/GenBank/DDBJ whole genome shotgun (WGS) entry which is preliminary data.</text>
</comment>
<proteinExistence type="predicted"/>
<gene>
    <name evidence="1" type="ORF">B5E75_02360</name>
</gene>
<evidence type="ECO:0000313" key="2">
    <source>
        <dbReference type="Proteomes" id="UP000195305"/>
    </source>
</evidence>
<dbReference type="EMBL" id="NFLJ01000005">
    <property type="protein sequence ID" value="OUQ35894.1"/>
    <property type="molecule type" value="Genomic_DNA"/>
</dbReference>
<sequence length="68" mass="7851">MIYEDMDTKVSFFYGKKCIVNKIRNGGIYLIDLKGNVNPEFGMKYYCVLVNTIDKDLFLAFPTTISIK</sequence>
<accession>A0A1Y4T177</accession>
<keyword evidence="2" id="KW-1185">Reference proteome</keyword>
<protein>
    <submittedName>
        <fullName evidence="1">Uncharacterized protein</fullName>
    </submittedName>
</protein>
<dbReference type="Proteomes" id="UP000195305">
    <property type="component" value="Unassembled WGS sequence"/>
</dbReference>
<name>A0A1Y4T177_9FIRM</name>
<evidence type="ECO:0000313" key="1">
    <source>
        <dbReference type="EMBL" id="OUQ35894.1"/>
    </source>
</evidence>
<organism evidence="1 2">
    <name type="scientific">Massilimicrobiota timonensis</name>
    <dbReference type="NCBI Taxonomy" id="1776392"/>
    <lineage>
        <taxon>Bacteria</taxon>
        <taxon>Bacillati</taxon>
        <taxon>Bacillota</taxon>
        <taxon>Erysipelotrichia</taxon>
        <taxon>Erysipelotrichales</taxon>
        <taxon>Erysipelotrichaceae</taxon>
        <taxon>Massilimicrobiota</taxon>
    </lineage>
</organism>
<reference evidence="1 2" key="1">
    <citation type="journal article" date="2018" name="BMC Genomics">
        <title>Whole genome sequencing and function prediction of 133 gut anaerobes isolated from chicken caecum in pure cultures.</title>
        <authorList>
            <person name="Medvecky M."/>
            <person name="Cejkova D."/>
            <person name="Polansky O."/>
            <person name="Karasova D."/>
            <person name="Kubasova T."/>
            <person name="Cizek A."/>
            <person name="Rychlik I."/>
        </authorList>
    </citation>
    <scope>NUCLEOTIDE SEQUENCE [LARGE SCALE GENOMIC DNA]</scope>
    <source>
        <strain evidence="1 2">An13</strain>
    </source>
</reference>